<evidence type="ECO:0000256" key="8">
    <source>
        <dbReference type="ARBA" id="ARBA00022917"/>
    </source>
</evidence>
<evidence type="ECO:0000256" key="10">
    <source>
        <dbReference type="ARBA" id="ARBA00031900"/>
    </source>
</evidence>
<keyword evidence="6" id="KW-0547">Nucleotide-binding</keyword>
<dbReference type="CDD" id="cd00860">
    <property type="entry name" value="ThrRS_anticodon"/>
    <property type="match status" value="1"/>
</dbReference>
<protein>
    <recommendedName>
        <fullName evidence="3">threonine--tRNA ligase</fullName>
        <ecNumber evidence="3">6.1.1.3</ecNumber>
    </recommendedName>
    <alternativeName>
        <fullName evidence="10">Threonyl-tRNA synthetase</fullName>
    </alternativeName>
</protein>
<dbReference type="SUPFAM" id="SSF81271">
    <property type="entry name" value="TGS-like"/>
    <property type="match status" value="1"/>
</dbReference>
<evidence type="ECO:0000256" key="12">
    <source>
        <dbReference type="SAM" id="MobiDB-lite"/>
    </source>
</evidence>
<comment type="catalytic activity">
    <reaction evidence="11">
        <text>tRNA(Thr) + L-threonine + ATP = L-threonyl-tRNA(Thr) + AMP + diphosphate + H(+)</text>
        <dbReference type="Rhea" id="RHEA:24624"/>
        <dbReference type="Rhea" id="RHEA-COMP:9670"/>
        <dbReference type="Rhea" id="RHEA-COMP:9704"/>
        <dbReference type="ChEBI" id="CHEBI:15378"/>
        <dbReference type="ChEBI" id="CHEBI:30616"/>
        <dbReference type="ChEBI" id="CHEBI:33019"/>
        <dbReference type="ChEBI" id="CHEBI:57926"/>
        <dbReference type="ChEBI" id="CHEBI:78442"/>
        <dbReference type="ChEBI" id="CHEBI:78534"/>
        <dbReference type="ChEBI" id="CHEBI:456215"/>
        <dbReference type="EC" id="6.1.1.3"/>
    </reaction>
</comment>
<dbReference type="FunFam" id="3.10.20.30:FF:000006">
    <property type="entry name" value="Threonine--tRNA ligase, cytoplasmic"/>
    <property type="match status" value="1"/>
</dbReference>
<dbReference type="Pfam" id="PF00587">
    <property type="entry name" value="tRNA-synt_2b"/>
    <property type="match status" value="1"/>
</dbReference>
<dbReference type="InterPro" id="IPR045864">
    <property type="entry name" value="aa-tRNA-synth_II/BPL/LPL"/>
</dbReference>
<evidence type="ECO:0000313" key="16">
    <source>
        <dbReference type="Proteomes" id="UP000076584"/>
    </source>
</evidence>
<dbReference type="GO" id="GO:0005739">
    <property type="term" value="C:mitochondrion"/>
    <property type="evidence" value="ECO:0007669"/>
    <property type="project" value="TreeGrafter"/>
</dbReference>
<organism evidence="15 16">
    <name type="scientific">Colletotrichum incanum</name>
    <name type="common">Soybean anthracnose fungus</name>
    <dbReference type="NCBI Taxonomy" id="1573173"/>
    <lineage>
        <taxon>Eukaryota</taxon>
        <taxon>Fungi</taxon>
        <taxon>Dikarya</taxon>
        <taxon>Ascomycota</taxon>
        <taxon>Pezizomycotina</taxon>
        <taxon>Sordariomycetes</taxon>
        <taxon>Hypocreomycetidae</taxon>
        <taxon>Glomerellales</taxon>
        <taxon>Glomerellaceae</taxon>
        <taxon>Colletotrichum</taxon>
        <taxon>Colletotrichum spaethianum species complex</taxon>
    </lineage>
</organism>
<dbReference type="InterPro" id="IPR002314">
    <property type="entry name" value="aa-tRNA-synt_IIb"/>
</dbReference>
<evidence type="ECO:0000256" key="5">
    <source>
        <dbReference type="ARBA" id="ARBA00022598"/>
    </source>
</evidence>
<comment type="similarity">
    <text evidence="2">Belongs to the class-II aminoacyl-tRNA synthetase family.</text>
</comment>
<dbReference type="PRINTS" id="PR01047">
    <property type="entry name" value="TRNASYNTHTHR"/>
</dbReference>
<dbReference type="HAMAP" id="MF_00184">
    <property type="entry name" value="Thr_tRNA_synth"/>
    <property type="match status" value="1"/>
</dbReference>
<comment type="subcellular location">
    <subcellularLocation>
        <location evidence="1">Cytoplasm</location>
    </subcellularLocation>
</comment>
<evidence type="ECO:0000313" key="15">
    <source>
        <dbReference type="EMBL" id="KZL72107.1"/>
    </source>
</evidence>
<dbReference type="NCBIfam" id="TIGR00418">
    <property type="entry name" value="thrS"/>
    <property type="match status" value="1"/>
</dbReference>
<feature type="region of interest" description="Disordered" evidence="12">
    <location>
        <begin position="68"/>
        <end position="96"/>
    </location>
</feature>
<dbReference type="SMART" id="SM00863">
    <property type="entry name" value="tRNA_SAD"/>
    <property type="match status" value="1"/>
</dbReference>
<evidence type="ECO:0000256" key="11">
    <source>
        <dbReference type="ARBA" id="ARBA00049515"/>
    </source>
</evidence>
<dbReference type="InterPro" id="IPR033728">
    <property type="entry name" value="ThrRS_core"/>
</dbReference>
<feature type="non-terminal residue" evidence="15">
    <location>
        <position position="1"/>
    </location>
</feature>
<dbReference type="FunFam" id="3.30.980.10:FF:000005">
    <property type="entry name" value="Threonyl-tRNA synthetase, mitochondrial"/>
    <property type="match status" value="1"/>
</dbReference>
<sequence>LTHRSFWRGRLLLCFAQNYCPETRHRLSAESHPFPRLIATSQLDDIMDSAKQAVESVTEGVKKVALGGANKDKAPKKEKKAKDAGDASAGPLELNPPPDFLQKRIDLFDKLKKEYDDEIAKRPREPITITMPDGSVRQGTSYETTPGEIAKSISNSLYKRTVVARLDGDQNQLWDLDRPLEKSCKLELLNFDDEQGKQVFWHSSAHILGEACERRFGCSLCIGPPVDNGFYYEMALPGGAAVQASDWKPLESIVGSIVKEKQKFERLELTKEQLLEMFSYNKYKQHIINDKIPDGTKTTVYRNGPLIDLCRGPHVPSTDRIEAFSIMKNSASYFLGSQENDSLQRVYGVSFPSKKELAAHKKWLEEAAARDHRKLGQDQQLFFFHELSPGSAMWLPHGARIYNTLLAYIKEQYFKRDYHEVISPNMYNAELWKISGHWDHYKDDMFVLDVDKEKFGLKPMNCPGHCLMFAHTPKAYHQLPWRVADFGVLHRNEASGALSGLTRVRRFQQDDAHIFCREDQIKSEISNLFDFLREMYGLLGFTFKLRLSTRPEKYLGELETWNRAEDMLKQALDEFAVTDGGVPWTLNEGDGAFYGPKIDIKIMDVLNREWQCATIQLDFQLPQNFGLEYVSADVPAKSKEEEAPAAPKAPEVKAKDPQAIIDSAAGTGEEKEKKRTIKPLTNGCQRPVIIHRAMAGSIERFTGILIEHFAGKWPFWLSPRQIMVIPVGKGFVGYAEEVQATFKKQGMWVDVDLSGNTLPKKIRSAQLSQYNFIFVVGDEEMKNKQVNIRYRDDTSSQDRGKPVDVAEAVEKLKKLREERGTYNPFPAVAKAAAKE</sequence>
<evidence type="ECO:0000256" key="1">
    <source>
        <dbReference type="ARBA" id="ARBA00004496"/>
    </source>
</evidence>
<keyword evidence="16" id="KW-1185">Reference proteome</keyword>
<dbReference type="InterPro" id="IPR002320">
    <property type="entry name" value="Thr-tRNA-ligase_IIa"/>
</dbReference>
<dbReference type="SUPFAM" id="SSF52954">
    <property type="entry name" value="Class II aaRS ABD-related"/>
    <property type="match status" value="1"/>
</dbReference>
<dbReference type="Gene3D" id="3.10.20.30">
    <property type="match status" value="1"/>
</dbReference>
<comment type="caution">
    <text evidence="15">The sequence shown here is derived from an EMBL/GenBank/DDBJ whole genome shotgun (WGS) entry which is preliminary data.</text>
</comment>
<dbReference type="GO" id="GO:0006435">
    <property type="term" value="P:threonyl-tRNA aminoacylation"/>
    <property type="evidence" value="ECO:0007669"/>
    <property type="project" value="InterPro"/>
</dbReference>
<dbReference type="InterPro" id="IPR018163">
    <property type="entry name" value="Thr/Ala-tRNA-synth_IIc_edit"/>
</dbReference>
<dbReference type="InterPro" id="IPR047246">
    <property type="entry name" value="ThrRS_anticodon"/>
</dbReference>
<dbReference type="InterPro" id="IPR012676">
    <property type="entry name" value="TGS-like"/>
</dbReference>
<dbReference type="InterPro" id="IPR006195">
    <property type="entry name" value="aa-tRNA-synth_II"/>
</dbReference>
<dbReference type="InterPro" id="IPR012675">
    <property type="entry name" value="Beta-grasp_dom_sf"/>
</dbReference>
<dbReference type="PANTHER" id="PTHR11451:SF46">
    <property type="entry name" value="THREONINE--TRNA LIGASE"/>
    <property type="match status" value="1"/>
</dbReference>
<keyword evidence="9 15" id="KW-0030">Aminoacyl-tRNA synthetase</keyword>
<dbReference type="AlphaFoldDB" id="A0A161YH90"/>
<evidence type="ECO:0000256" key="6">
    <source>
        <dbReference type="ARBA" id="ARBA00022741"/>
    </source>
</evidence>
<keyword evidence="7" id="KW-0067">ATP-binding</keyword>
<dbReference type="Gene3D" id="3.30.980.10">
    <property type="entry name" value="Threonyl-trna Synthetase, Chain A, domain 2"/>
    <property type="match status" value="1"/>
</dbReference>
<evidence type="ECO:0000259" key="14">
    <source>
        <dbReference type="PROSITE" id="PS51880"/>
    </source>
</evidence>
<dbReference type="CDD" id="cd00771">
    <property type="entry name" value="ThrRS_core"/>
    <property type="match status" value="1"/>
</dbReference>
<evidence type="ECO:0000259" key="13">
    <source>
        <dbReference type="PROSITE" id="PS50862"/>
    </source>
</evidence>
<dbReference type="InterPro" id="IPR012947">
    <property type="entry name" value="tRNA_SAD"/>
</dbReference>
<name>A0A161YH90_COLIC</name>
<dbReference type="GO" id="GO:0004829">
    <property type="term" value="F:threonine-tRNA ligase activity"/>
    <property type="evidence" value="ECO:0007669"/>
    <property type="project" value="UniProtKB-EC"/>
</dbReference>
<feature type="compositionally biased region" description="Basic and acidic residues" evidence="12">
    <location>
        <begin position="70"/>
        <end position="85"/>
    </location>
</feature>
<dbReference type="EC" id="6.1.1.3" evidence="3"/>
<dbReference type="InterPro" id="IPR036621">
    <property type="entry name" value="Anticodon-bd_dom_sf"/>
</dbReference>
<dbReference type="FunFam" id="3.40.50.800:FF:000003">
    <property type="entry name" value="Threonine--tRNA ligase 2, cytoplasmic"/>
    <property type="match status" value="1"/>
</dbReference>
<feature type="region of interest" description="Disordered" evidence="12">
    <location>
        <begin position="638"/>
        <end position="658"/>
    </location>
</feature>
<evidence type="ECO:0000256" key="2">
    <source>
        <dbReference type="ARBA" id="ARBA00008226"/>
    </source>
</evidence>
<evidence type="ECO:0000256" key="7">
    <source>
        <dbReference type="ARBA" id="ARBA00022840"/>
    </source>
</evidence>
<evidence type="ECO:0000256" key="9">
    <source>
        <dbReference type="ARBA" id="ARBA00023146"/>
    </source>
</evidence>
<dbReference type="Proteomes" id="UP000076584">
    <property type="component" value="Unassembled WGS sequence"/>
</dbReference>
<dbReference type="STRING" id="1573173.A0A161YH90"/>
<dbReference type="PANTHER" id="PTHR11451">
    <property type="entry name" value="THREONINE-TRNA LIGASE"/>
    <property type="match status" value="1"/>
</dbReference>
<dbReference type="InterPro" id="IPR004095">
    <property type="entry name" value="TGS"/>
</dbReference>
<evidence type="ECO:0000256" key="4">
    <source>
        <dbReference type="ARBA" id="ARBA00022490"/>
    </source>
</evidence>
<dbReference type="GO" id="GO:0005524">
    <property type="term" value="F:ATP binding"/>
    <property type="evidence" value="ECO:0007669"/>
    <property type="project" value="UniProtKB-KW"/>
</dbReference>
<feature type="domain" description="Aminoacyl-transfer RNA synthetases class-II family profile" evidence="13">
    <location>
        <begin position="396"/>
        <end position="714"/>
    </location>
</feature>
<feature type="domain" description="TGS" evidence="14">
    <location>
        <begin position="125"/>
        <end position="190"/>
    </location>
</feature>
<dbReference type="InterPro" id="IPR004154">
    <property type="entry name" value="Anticodon-bd"/>
</dbReference>
<gene>
    <name evidence="15" type="ORF">CI238_00913</name>
</gene>
<keyword evidence="4" id="KW-0963">Cytoplasm</keyword>
<proteinExistence type="inferred from homology"/>
<dbReference type="Pfam" id="PF07973">
    <property type="entry name" value="tRNA_SAD"/>
    <property type="match status" value="1"/>
</dbReference>
<accession>A0A161YH90</accession>
<dbReference type="PROSITE" id="PS51880">
    <property type="entry name" value="TGS"/>
    <property type="match status" value="1"/>
</dbReference>
<dbReference type="EMBL" id="LFIW01002391">
    <property type="protein sequence ID" value="KZL72107.1"/>
    <property type="molecule type" value="Genomic_DNA"/>
</dbReference>
<dbReference type="Gene3D" id="3.40.50.800">
    <property type="entry name" value="Anticodon-binding domain"/>
    <property type="match status" value="1"/>
</dbReference>
<reference evidence="15 16" key="1">
    <citation type="submission" date="2015-06" db="EMBL/GenBank/DDBJ databases">
        <title>Survival trade-offs in plant roots during colonization by closely related pathogenic and mutualistic fungi.</title>
        <authorList>
            <person name="Hacquard S."/>
            <person name="Kracher B."/>
            <person name="Hiruma K."/>
            <person name="Weinman A."/>
            <person name="Muench P."/>
            <person name="Garrido Oter R."/>
            <person name="Ver Loren van Themaat E."/>
            <person name="Dallerey J.-F."/>
            <person name="Damm U."/>
            <person name="Henrissat B."/>
            <person name="Lespinet O."/>
            <person name="Thon M."/>
            <person name="Kemen E."/>
            <person name="McHardy A.C."/>
            <person name="Schulze-Lefert P."/>
            <person name="O'Connell R.J."/>
        </authorList>
    </citation>
    <scope>NUCLEOTIDE SEQUENCE [LARGE SCALE GENOMIC DNA]</scope>
    <source>
        <strain evidence="15 16">MAFF 238704</strain>
    </source>
</reference>
<dbReference type="PROSITE" id="PS50862">
    <property type="entry name" value="AA_TRNA_LIGASE_II"/>
    <property type="match status" value="1"/>
</dbReference>
<dbReference type="Gene3D" id="3.30.930.10">
    <property type="entry name" value="Bira Bifunctional Protein, Domain 2"/>
    <property type="match status" value="1"/>
</dbReference>
<dbReference type="SUPFAM" id="SSF55186">
    <property type="entry name" value="ThrRS/AlaRS common domain"/>
    <property type="match status" value="1"/>
</dbReference>
<dbReference type="Pfam" id="PF02824">
    <property type="entry name" value="TGS"/>
    <property type="match status" value="1"/>
</dbReference>
<keyword evidence="8" id="KW-0648">Protein biosynthesis</keyword>
<keyword evidence="5" id="KW-0436">Ligase</keyword>
<dbReference type="SUPFAM" id="SSF55681">
    <property type="entry name" value="Class II aaRS and biotin synthetases"/>
    <property type="match status" value="1"/>
</dbReference>
<dbReference type="CDD" id="cd01667">
    <property type="entry name" value="TGS_ThrRS"/>
    <property type="match status" value="1"/>
</dbReference>
<evidence type="ECO:0000256" key="3">
    <source>
        <dbReference type="ARBA" id="ARBA00013163"/>
    </source>
</evidence>
<dbReference type="Pfam" id="PF03129">
    <property type="entry name" value="HGTP_anticodon"/>
    <property type="match status" value="1"/>
</dbReference>